<keyword evidence="2" id="KW-1185">Reference proteome</keyword>
<name>I0H2K7_ACTM4</name>
<evidence type="ECO:0000313" key="1">
    <source>
        <dbReference type="EMBL" id="BAL87244.1"/>
    </source>
</evidence>
<dbReference type="STRING" id="512565.AMIS_20240"/>
<accession>I0H2K7</accession>
<protein>
    <submittedName>
        <fullName evidence="1">Uncharacterized protein</fullName>
    </submittedName>
</protein>
<dbReference type="KEGG" id="ams:AMIS_20240"/>
<dbReference type="HOGENOM" id="CLU_2679387_0_0_11"/>
<dbReference type="AlphaFoldDB" id="I0H2K7"/>
<sequence>MMIAYAYKLIHDGTAATVGCDFTGRFASADDFARAFAALPHPKPVHEIWVWNGEDRDGDPDVIVRRRNRQTVTS</sequence>
<proteinExistence type="predicted"/>
<gene>
    <name evidence="1" type="ordered locus">AMIS_20240</name>
</gene>
<dbReference type="EMBL" id="AP012319">
    <property type="protein sequence ID" value="BAL87244.1"/>
    <property type="molecule type" value="Genomic_DNA"/>
</dbReference>
<reference evidence="1 2" key="1">
    <citation type="submission" date="2012-02" db="EMBL/GenBank/DDBJ databases">
        <title>Complete genome sequence of Actinoplanes missouriensis 431 (= NBRC 102363).</title>
        <authorList>
            <person name="Ohnishi Y."/>
            <person name="Ishikawa J."/>
            <person name="Sekine M."/>
            <person name="Hosoyama A."/>
            <person name="Harada T."/>
            <person name="Narita H."/>
            <person name="Hata T."/>
            <person name="Konno Y."/>
            <person name="Tutikane K."/>
            <person name="Fujita N."/>
            <person name="Horinouchi S."/>
            <person name="Hayakawa M."/>
        </authorList>
    </citation>
    <scope>NUCLEOTIDE SEQUENCE [LARGE SCALE GENOMIC DNA]</scope>
    <source>
        <strain evidence="2">ATCC 14538 / DSM 43046 / CBS 188.64 / JCM 3121 / NBRC 102363 / NCIMB 12654 / NRRL B-3342 / UNCC 431</strain>
    </source>
</reference>
<dbReference type="PATRIC" id="fig|512565.3.peg.2028"/>
<organism evidence="1 2">
    <name type="scientific">Actinoplanes missouriensis (strain ATCC 14538 / DSM 43046 / CBS 188.64 / JCM 3121 / NBRC 102363 / NCIMB 12654 / NRRL B-3342 / UNCC 431)</name>
    <dbReference type="NCBI Taxonomy" id="512565"/>
    <lineage>
        <taxon>Bacteria</taxon>
        <taxon>Bacillati</taxon>
        <taxon>Actinomycetota</taxon>
        <taxon>Actinomycetes</taxon>
        <taxon>Micromonosporales</taxon>
        <taxon>Micromonosporaceae</taxon>
        <taxon>Actinoplanes</taxon>
    </lineage>
</organism>
<evidence type="ECO:0000313" key="2">
    <source>
        <dbReference type="Proteomes" id="UP000007882"/>
    </source>
</evidence>
<dbReference type="Proteomes" id="UP000007882">
    <property type="component" value="Chromosome"/>
</dbReference>